<gene>
    <name evidence="1" type="ORF">MRATA1EN22A_LOCUS26884</name>
</gene>
<name>A0AC60A4P3_RANTA</name>
<reference evidence="1" key="2">
    <citation type="submission" date="2025-03" db="EMBL/GenBank/DDBJ databases">
        <authorList>
            <consortium name="ELIXIR-Norway"/>
            <consortium name="Elixir Norway"/>
        </authorList>
    </citation>
    <scope>NUCLEOTIDE SEQUENCE</scope>
</reference>
<protein>
    <submittedName>
        <fullName evidence="1">Uncharacterized protein</fullName>
    </submittedName>
</protein>
<evidence type="ECO:0000313" key="2">
    <source>
        <dbReference type="Proteomes" id="UP001162501"/>
    </source>
</evidence>
<accession>A0AC60A4P3</accession>
<organism evidence="1 2">
    <name type="scientific">Rangifer tarandus platyrhynchus</name>
    <name type="common">Svalbard reindeer</name>
    <dbReference type="NCBI Taxonomy" id="3082113"/>
    <lineage>
        <taxon>Eukaryota</taxon>
        <taxon>Metazoa</taxon>
        <taxon>Chordata</taxon>
        <taxon>Craniata</taxon>
        <taxon>Vertebrata</taxon>
        <taxon>Euteleostomi</taxon>
        <taxon>Mammalia</taxon>
        <taxon>Eutheria</taxon>
        <taxon>Laurasiatheria</taxon>
        <taxon>Artiodactyla</taxon>
        <taxon>Ruminantia</taxon>
        <taxon>Pecora</taxon>
        <taxon>Cervidae</taxon>
        <taxon>Odocoileinae</taxon>
        <taxon>Rangifer</taxon>
    </lineage>
</organism>
<dbReference type="EMBL" id="OX596091">
    <property type="protein sequence ID" value="CAN0555831.1"/>
    <property type="molecule type" value="Genomic_DNA"/>
</dbReference>
<proteinExistence type="predicted"/>
<sequence length="190" mass="19737">MLVLPPCWAGCCGIPGLKKQGRGARLGCGPPPPFLVLLSAPRTPGTGSSHEPGTSPMGSGLSVGCGRGTTLGASSQRGSPVRAPRGEGPREGPDALSPISPASLCCGRTPLAWGSGWLTHTPCEREGSPVGSGLALFIWRQRRNLTRQVCLLRGPGFWGSGSLVGGLLNPFSAKAKWFCLMGFWGLFLED</sequence>
<dbReference type="Proteomes" id="UP001162501">
    <property type="component" value="Chromosome 7"/>
</dbReference>
<reference evidence="1" key="1">
    <citation type="submission" date="2023-05" db="EMBL/GenBank/DDBJ databases">
        <authorList>
            <consortium name="ELIXIR-Norway"/>
        </authorList>
    </citation>
    <scope>NUCLEOTIDE SEQUENCE</scope>
</reference>
<evidence type="ECO:0000313" key="1">
    <source>
        <dbReference type="EMBL" id="CAN0555831.1"/>
    </source>
</evidence>